<proteinExistence type="predicted"/>
<dbReference type="PANTHER" id="PTHR30111:SF1">
    <property type="entry name" value="33 KDA CHAPERONIN"/>
    <property type="match status" value="1"/>
</dbReference>
<evidence type="ECO:0000313" key="6">
    <source>
        <dbReference type="EMBL" id="AIK97213.1"/>
    </source>
</evidence>
<organism evidence="6 7">
    <name type="scientific">Candidatus Odyssella acanthamoebae</name>
    <dbReference type="NCBI Taxonomy" id="91604"/>
    <lineage>
        <taxon>Bacteria</taxon>
        <taxon>Pseudomonadati</taxon>
        <taxon>Pseudomonadota</taxon>
        <taxon>Alphaproteobacteria</taxon>
        <taxon>Holosporales</taxon>
        <taxon>Candidatus Paracaedibacteraceae</taxon>
        <taxon>Candidatus Odyssella</taxon>
    </lineage>
</organism>
<dbReference type="InterPro" id="IPR016154">
    <property type="entry name" value="Heat_shock_Hsp33_C"/>
</dbReference>
<dbReference type="AlphaFoldDB" id="A0A077AZR9"/>
<dbReference type="Gene3D" id="3.55.30.10">
    <property type="entry name" value="Hsp33 domain"/>
    <property type="match status" value="1"/>
</dbReference>
<evidence type="ECO:0000256" key="5">
    <source>
        <dbReference type="ARBA" id="ARBA00023284"/>
    </source>
</evidence>
<sequence length="299" mass="33881">MEKKFDHVLPFQLEESAIRGRLVRLDQEMWKIIEQHNYPAVVNSYLAQATALSIALVNCFKFDGLFTLQISGTGPLRLLVVDIHNQEEVRACARFDEEKISELTPEAAKNIQQVFGQGTIVFTIDPEAGDDRYQGVVELIGTTLSESTHHFFRQSEQLETGVVLANGTSPETLAAAALMIQRLPVHQNISQEDKETLDDQWIHALSITGSVTRQELLDRTLSNEDLLYRLFWEGGVRVYEPKSVIAQCRCSPEKIKDMLTSFSSKDRHEMVFEDKITVTCEFCGVGYKFSEDEFEGDRA</sequence>
<evidence type="ECO:0000256" key="1">
    <source>
        <dbReference type="ARBA" id="ARBA00022490"/>
    </source>
</evidence>
<dbReference type="eggNOG" id="COG1281">
    <property type="taxonomic scope" value="Bacteria"/>
</dbReference>
<evidence type="ECO:0000256" key="2">
    <source>
        <dbReference type="ARBA" id="ARBA00022833"/>
    </source>
</evidence>
<dbReference type="Gene3D" id="1.10.287.480">
    <property type="entry name" value="helix hairpin bin"/>
    <property type="match status" value="1"/>
</dbReference>
<dbReference type="InterPro" id="IPR016153">
    <property type="entry name" value="Heat_shock_Hsp33_N"/>
</dbReference>
<dbReference type="EMBL" id="CP008941">
    <property type="protein sequence ID" value="AIK97213.1"/>
    <property type="molecule type" value="Genomic_DNA"/>
</dbReference>
<keyword evidence="3" id="KW-1015">Disulfide bond</keyword>
<dbReference type="KEGG" id="paca:ID47_11445"/>
<dbReference type="Gene3D" id="3.90.1280.10">
    <property type="entry name" value="HSP33 redox switch-like"/>
    <property type="match status" value="1"/>
</dbReference>
<dbReference type="Pfam" id="PF01430">
    <property type="entry name" value="HSP33"/>
    <property type="match status" value="1"/>
</dbReference>
<keyword evidence="7" id="KW-1185">Reference proteome</keyword>
<keyword evidence="1" id="KW-0963">Cytoplasm</keyword>
<dbReference type="InterPro" id="IPR000397">
    <property type="entry name" value="Heat_shock_Hsp33"/>
</dbReference>
<gene>
    <name evidence="6" type="ORF">ID47_11445</name>
</gene>
<dbReference type="PANTHER" id="PTHR30111">
    <property type="entry name" value="33 KDA CHAPERONIN"/>
    <property type="match status" value="1"/>
</dbReference>
<dbReference type="STRING" id="91604.ID47_11445"/>
<keyword evidence="4" id="KW-0143">Chaperone</keyword>
<dbReference type="HOGENOM" id="CLU_054493_0_1_5"/>
<dbReference type="CDD" id="cd00498">
    <property type="entry name" value="Hsp33"/>
    <property type="match status" value="1"/>
</dbReference>
<dbReference type="GO" id="GO:0042026">
    <property type="term" value="P:protein refolding"/>
    <property type="evidence" value="ECO:0007669"/>
    <property type="project" value="TreeGrafter"/>
</dbReference>
<evidence type="ECO:0000256" key="4">
    <source>
        <dbReference type="ARBA" id="ARBA00023186"/>
    </source>
</evidence>
<dbReference type="SUPFAM" id="SSF118352">
    <property type="entry name" value="HSP33 redox switch-like"/>
    <property type="match status" value="1"/>
</dbReference>
<dbReference type="PIRSF" id="PIRSF005261">
    <property type="entry name" value="Heat_shock_Hsp33"/>
    <property type="match status" value="1"/>
</dbReference>
<reference evidence="6 7" key="1">
    <citation type="submission" date="2014-07" db="EMBL/GenBank/DDBJ databases">
        <title>Comparative genomic insights into amoeba endosymbionts belonging to the families of Holosporaceae and Candidatus Midichloriaceae within Rickettsiales.</title>
        <authorList>
            <person name="Wang Z."/>
            <person name="Wu M."/>
        </authorList>
    </citation>
    <scope>NUCLEOTIDE SEQUENCE [LARGE SCALE GENOMIC DNA]</scope>
    <source>
        <strain evidence="6">PRA3</strain>
    </source>
</reference>
<protein>
    <recommendedName>
        <fullName evidence="8">Molecular chaperone Hsp33</fullName>
    </recommendedName>
</protein>
<evidence type="ECO:0000256" key="3">
    <source>
        <dbReference type="ARBA" id="ARBA00023157"/>
    </source>
</evidence>
<dbReference type="Proteomes" id="UP000028926">
    <property type="component" value="Chromosome"/>
</dbReference>
<dbReference type="GO" id="GO:0005737">
    <property type="term" value="C:cytoplasm"/>
    <property type="evidence" value="ECO:0007669"/>
    <property type="project" value="InterPro"/>
</dbReference>
<dbReference type="GO" id="GO:0044183">
    <property type="term" value="F:protein folding chaperone"/>
    <property type="evidence" value="ECO:0007669"/>
    <property type="project" value="TreeGrafter"/>
</dbReference>
<evidence type="ECO:0000313" key="7">
    <source>
        <dbReference type="Proteomes" id="UP000028926"/>
    </source>
</evidence>
<evidence type="ECO:0008006" key="8">
    <source>
        <dbReference type="Google" id="ProtNLM"/>
    </source>
</evidence>
<keyword evidence="5" id="KW-0676">Redox-active center</keyword>
<dbReference type="OrthoDB" id="9793753at2"/>
<name>A0A077AZR9_9PROT</name>
<dbReference type="GO" id="GO:0051082">
    <property type="term" value="F:unfolded protein binding"/>
    <property type="evidence" value="ECO:0007669"/>
    <property type="project" value="InterPro"/>
</dbReference>
<keyword evidence="2" id="KW-0862">Zinc</keyword>
<dbReference type="RefSeq" id="WP_038466485.1">
    <property type="nucleotide sequence ID" value="NZ_CP008941.1"/>
</dbReference>
<dbReference type="SUPFAM" id="SSF64397">
    <property type="entry name" value="Hsp33 domain"/>
    <property type="match status" value="1"/>
</dbReference>
<accession>A0A077AZR9</accession>
<dbReference type="InterPro" id="IPR023212">
    <property type="entry name" value="Hsp33_helix_hairpin_bin_dom_sf"/>
</dbReference>